<dbReference type="AlphaFoldDB" id="A0AAW1NET6"/>
<organism evidence="1 2">
    <name type="scientific">Popillia japonica</name>
    <name type="common">Japanese beetle</name>
    <dbReference type="NCBI Taxonomy" id="7064"/>
    <lineage>
        <taxon>Eukaryota</taxon>
        <taxon>Metazoa</taxon>
        <taxon>Ecdysozoa</taxon>
        <taxon>Arthropoda</taxon>
        <taxon>Hexapoda</taxon>
        <taxon>Insecta</taxon>
        <taxon>Pterygota</taxon>
        <taxon>Neoptera</taxon>
        <taxon>Endopterygota</taxon>
        <taxon>Coleoptera</taxon>
        <taxon>Polyphaga</taxon>
        <taxon>Scarabaeiformia</taxon>
        <taxon>Scarabaeidae</taxon>
        <taxon>Rutelinae</taxon>
        <taxon>Popillia</taxon>
    </lineage>
</organism>
<proteinExistence type="predicted"/>
<protein>
    <submittedName>
        <fullName evidence="1">Uncharacterized protein</fullName>
    </submittedName>
</protein>
<sequence>MQRLPVGIIDIENGTIIPIRIGDKFLKLVLPDAEENTESEDITDNSCNNIFNEKQVADWTEDSTKLLIDIGQKTQQSC</sequence>
<dbReference type="Proteomes" id="UP001458880">
    <property type="component" value="Unassembled WGS sequence"/>
</dbReference>
<dbReference type="EMBL" id="JASPKY010000004">
    <property type="protein sequence ID" value="KAK9755049.1"/>
    <property type="molecule type" value="Genomic_DNA"/>
</dbReference>
<accession>A0AAW1NET6</accession>
<keyword evidence="2" id="KW-1185">Reference proteome</keyword>
<comment type="caution">
    <text evidence="1">The sequence shown here is derived from an EMBL/GenBank/DDBJ whole genome shotgun (WGS) entry which is preliminary data.</text>
</comment>
<name>A0AAW1NET6_POPJA</name>
<reference evidence="1 2" key="1">
    <citation type="journal article" date="2024" name="BMC Genomics">
        <title>De novo assembly and annotation of Popillia japonica's genome with initial clues to its potential as an invasive pest.</title>
        <authorList>
            <person name="Cucini C."/>
            <person name="Boschi S."/>
            <person name="Funari R."/>
            <person name="Cardaioli E."/>
            <person name="Iannotti N."/>
            <person name="Marturano G."/>
            <person name="Paoli F."/>
            <person name="Bruttini M."/>
            <person name="Carapelli A."/>
            <person name="Frati F."/>
            <person name="Nardi F."/>
        </authorList>
    </citation>
    <scope>NUCLEOTIDE SEQUENCE [LARGE SCALE GENOMIC DNA]</scope>
    <source>
        <strain evidence="1">DMR45628</strain>
    </source>
</reference>
<evidence type="ECO:0000313" key="1">
    <source>
        <dbReference type="EMBL" id="KAK9755049.1"/>
    </source>
</evidence>
<evidence type="ECO:0000313" key="2">
    <source>
        <dbReference type="Proteomes" id="UP001458880"/>
    </source>
</evidence>
<gene>
    <name evidence="1" type="ORF">QE152_g763</name>
</gene>